<evidence type="ECO:0000313" key="2">
    <source>
        <dbReference type="Proteomes" id="UP001597361"/>
    </source>
</evidence>
<dbReference type="InterPro" id="IPR032183">
    <property type="entry name" value="PKD-like"/>
</dbReference>
<proteinExistence type="predicted"/>
<sequence>MKPYFIITILCFLILATSCYEDLGKYDYELPEEPIVFGVADSVFRVSVGDSLKIRPLLNHSKAEKDNFTYEWQIQIAEELRHVTYTGQNLEIQFGFKAGSYPGIFSVFDKSNGMKYFYPFTIESQTQFSRGILALCNDNGQGRLSFVRPDSTVINNLYQSLNGGTLPNNPIQLVPIINQANSNTGHTRYWILGNDEINPGVSINAGTLFFEATLRDNFFAPSSSIEPNYVYPTFLGASTGVFNNKLYLGTTSTQDISPDYGRYGNAIAGDYRLAPSFIYVDFQYYLGFDIKHYQFVRFASSGAYYGVDYKVSTVGTGFDPKKPGLTSFSHMLYLNGSTSYAYGTDSTNNFVEFKFMLAGDNFVTDYVRDFARQDLINGSNLWIGNQLGIIYFTSNDKIYRYNPINEEIIALSADFGAKKVTMIEFVPNSDYIIAGTEGSLYYLDIGTGKTGNIVHQINGFVGAPVDVYIKN</sequence>
<comment type="caution">
    <text evidence="1">The sequence shown here is derived from an EMBL/GenBank/DDBJ whole genome shotgun (WGS) entry which is preliminary data.</text>
</comment>
<evidence type="ECO:0000313" key="1">
    <source>
        <dbReference type="EMBL" id="MFD2035428.1"/>
    </source>
</evidence>
<dbReference type="EMBL" id="JBHUHR010000031">
    <property type="protein sequence ID" value="MFD2035428.1"/>
    <property type="molecule type" value="Genomic_DNA"/>
</dbReference>
<gene>
    <name evidence="1" type="ORF">ACFSKL_11535</name>
</gene>
<organism evidence="1 2">
    <name type="scientific">Belliella marina</name>
    <dbReference type="NCBI Taxonomy" id="1644146"/>
    <lineage>
        <taxon>Bacteria</taxon>
        <taxon>Pseudomonadati</taxon>
        <taxon>Bacteroidota</taxon>
        <taxon>Cytophagia</taxon>
        <taxon>Cytophagales</taxon>
        <taxon>Cyclobacteriaceae</taxon>
        <taxon>Belliella</taxon>
    </lineage>
</organism>
<dbReference type="InterPro" id="IPR011047">
    <property type="entry name" value="Quinoprotein_ADH-like_sf"/>
</dbReference>
<keyword evidence="2" id="KW-1185">Reference proteome</keyword>
<dbReference type="RefSeq" id="WP_376886391.1">
    <property type="nucleotide sequence ID" value="NZ_JBHUHR010000031.1"/>
</dbReference>
<dbReference type="SUPFAM" id="SSF50998">
    <property type="entry name" value="Quinoprotein alcohol dehydrogenase-like"/>
    <property type="match status" value="1"/>
</dbReference>
<dbReference type="Proteomes" id="UP001597361">
    <property type="component" value="Unassembled WGS sequence"/>
</dbReference>
<dbReference type="PROSITE" id="PS51257">
    <property type="entry name" value="PROKAR_LIPOPROTEIN"/>
    <property type="match status" value="1"/>
</dbReference>
<accession>A0ABW4VQ70</accession>
<dbReference type="Pfam" id="PF16407">
    <property type="entry name" value="PKD_2"/>
    <property type="match status" value="1"/>
</dbReference>
<protein>
    <submittedName>
        <fullName evidence="1">PKD-like family lipoprotein</fullName>
    </submittedName>
</protein>
<name>A0ABW4VQ70_9BACT</name>
<reference evidence="2" key="1">
    <citation type="journal article" date="2019" name="Int. J. Syst. Evol. Microbiol.">
        <title>The Global Catalogue of Microorganisms (GCM) 10K type strain sequencing project: providing services to taxonomists for standard genome sequencing and annotation.</title>
        <authorList>
            <consortium name="The Broad Institute Genomics Platform"/>
            <consortium name="The Broad Institute Genome Sequencing Center for Infectious Disease"/>
            <person name="Wu L."/>
            <person name="Ma J."/>
        </authorList>
    </citation>
    <scope>NUCLEOTIDE SEQUENCE [LARGE SCALE GENOMIC DNA]</scope>
    <source>
        <strain evidence="2">CGMCC 1.15180</strain>
    </source>
</reference>